<dbReference type="Pfam" id="PF12625">
    <property type="entry name" value="Arabinose_bd"/>
    <property type="match status" value="1"/>
</dbReference>
<keyword evidence="1" id="KW-0805">Transcription regulation</keyword>
<dbReference type="Pfam" id="PF12833">
    <property type="entry name" value="HTH_18"/>
    <property type="match status" value="1"/>
</dbReference>
<evidence type="ECO:0000256" key="2">
    <source>
        <dbReference type="ARBA" id="ARBA00023125"/>
    </source>
</evidence>
<evidence type="ECO:0000256" key="1">
    <source>
        <dbReference type="ARBA" id="ARBA00023015"/>
    </source>
</evidence>
<accession>A0A6S6LVS6</accession>
<dbReference type="SUPFAM" id="SSF46689">
    <property type="entry name" value="Homeodomain-like"/>
    <property type="match status" value="1"/>
</dbReference>
<name>A0A6S6LVS6_9BACT</name>
<evidence type="ECO:0000313" key="6">
    <source>
        <dbReference type="Proteomes" id="UP000515472"/>
    </source>
</evidence>
<organism evidence="5 6">
    <name type="scientific">Citrifermentans bremense</name>
    <dbReference type="NCBI Taxonomy" id="60035"/>
    <lineage>
        <taxon>Bacteria</taxon>
        <taxon>Pseudomonadati</taxon>
        <taxon>Thermodesulfobacteriota</taxon>
        <taxon>Desulfuromonadia</taxon>
        <taxon>Geobacterales</taxon>
        <taxon>Geobacteraceae</taxon>
        <taxon>Citrifermentans</taxon>
    </lineage>
</organism>
<dbReference type="GO" id="GO:0000976">
    <property type="term" value="F:transcription cis-regulatory region binding"/>
    <property type="evidence" value="ECO:0007669"/>
    <property type="project" value="TreeGrafter"/>
</dbReference>
<proteinExistence type="predicted"/>
<dbReference type="GO" id="GO:0003700">
    <property type="term" value="F:DNA-binding transcription factor activity"/>
    <property type="evidence" value="ECO:0007669"/>
    <property type="project" value="InterPro"/>
</dbReference>
<dbReference type="EMBL" id="AP023213">
    <property type="protein sequence ID" value="BCG45753.1"/>
    <property type="molecule type" value="Genomic_DNA"/>
</dbReference>
<feature type="domain" description="HTH araC/xylS-type" evidence="4">
    <location>
        <begin position="236"/>
        <end position="334"/>
    </location>
</feature>
<dbReference type="InterPro" id="IPR009057">
    <property type="entry name" value="Homeodomain-like_sf"/>
</dbReference>
<keyword evidence="2" id="KW-0238">DNA-binding</keyword>
<dbReference type="InterPro" id="IPR018060">
    <property type="entry name" value="HTH_AraC"/>
</dbReference>
<keyword evidence="6" id="KW-1185">Reference proteome</keyword>
<dbReference type="AlphaFoldDB" id="A0A6S6LVS6"/>
<dbReference type="InterPro" id="IPR032687">
    <property type="entry name" value="AraC-type_N"/>
</dbReference>
<keyword evidence="3" id="KW-0804">Transcription</keyword>
<dbReference type="KEGG" id="gbn:GEOBRER4_05030"/>
<protein>
    <recommendedName>
        <fullName evidence="4">HTH araC/xylS-type domain-containing protein</fullName>
    </recommendedName>
</protein>
<dbReference type="PANTHER" id="PTHR47894:SF1">
    <property type="entry name" value="HTH-TYPE TRANSCRIPTIONAL REGULATOR VQSM"/>
    <property type="match status" value="1"/>
</dbReference>
<evidence type="ECO:0000256" key="3">
    <source>
        <dbReference type="ARBA" id="ARBA00023163"/>
    </source>
</evidence>
<sequence>MMPANRSLDKIKIPTAFWEGLRRVGIAPANLIGSAQIPVSAIQDGASVSTAQFFAMWRTLVDISNDPAIGLRLAIGLECAVMPPSFLAAYYARNFRDALQRVARFKRLCAPEEIVINEREERCDIAVKWAHAEGLAAPPALIDATFASILELGRKGTAAPLVPFSVELARPESARDFYEQYYGCRVRFGAEANLLSFHPADLEKPFASYNAELLDILIPELDRRLEQQSHRATLAEQIKWVLRRRLTAGRPDIRSVATELAMSERSLQRKLTEEGLTFQGLLGETRHQLALEYLADETLTIIEVAYMLGYDDQNSFFRSFRLWENQTPSAWRAQQRHQARLQPDTQS</sequence>
<dbReference type="Proteomes" id="UP000515472">
    <property type="component" value="Chromosome"/>
</dbReference>
<dbReference type="PANTHER" id="PTHR47894">
    <property type="entry name" value="HTH-TYPE TRANSCRIPTIONAL REGULATOR GADX"/>
    <property type="match status" value="1"/>
</dbReference>
<dbReference type="GO" id="GO:0005829">
    <property type="term" value="C:cytosol"/>
    <property type="evidence" value="ECO:0007669"/>
    <property type="project" value="TreeGrafter"/>
</dbReference>
<evidence type="ECO:0000313" key="5">
    <source>
        <dbReference type="EMBL" id="BCG45753.1"/>
    </source>
</evidence>
<dbReference type="Gene3D" id="1.10.10.60">
    <property type="entry name" value="Homeodomain-like"/>
    <property type="match status" value="1"/>
</dbReference>
<dbReference type="SMART" id="SM00342">
    <property type="entry name" value="HTH_ARAC"/>
    <property type="match status" value="1"/>
</dbReference>
<dbReference type="PROSITE" id="PS01124">
    <property type="entry name" value="HTH_ARAC_FAMILY_2"/>
    <property type="match status" value="1"/>
</dbReference>
<evidence type="ECO:0000259" key="4">
    <source>
        <dbReference type="PROSITE" id="PS01124"/>
    </source>
</evidence>
<gene>
    <name evidence="5" type="ORF">GEOBRER4_n0521</name>
</gene>
<reference evidence="5 6" key="1">
    <citation type="submission" date="2020-06" db="EMBL/GenBank/DDBJ databases">
        <title>Interaction of electrochemicaly active bacteria, Geobacter bremensis R4 on different carbon anode.</title>
        <authorList>
            <person name="Meng L."/>
            <person name="Yoshida N."/>
        </authorList>
    </citation>
    <scope>NUCLEOTIDE SEQUENCE [LARGE SCALE GENOMIC DNA]</scope>
    <source>
        <strain evidence="5 6">R4</strain>
    </source>
</reference>